<evidence type="ECO:0000256" key="4">
    <source>
        <dbReference type="ARBA" id="ARBA00023157"/>
    </source>
</evidence>
<dbReference type="RefSeq" id="WP_343030225.1">
    <property type="nucleotide sequence ID" value="NZ_WNLP01000006.1"/>
</dbReference>
<keyword evidence="8" id="KW-1185">Reference proteome</keyword>
<feature type="chain" id="PRO_5029556983" evidence="6">
    <location>
        <begin position="32"/>
        <end position="313"/>
    </location>
</feature>
<sequence length="313" mass="32592">MSSHTVASRLACAIAAVTMCVTLASCGHANADAEPQSSQSATLTASPKPSASSSSRSMFGADELAKIRALDGNPDPAATRATFEHILFNGPSHTDTGKPGAWGDSGCDSTKRVRVISARGTFEQLGGGLLQPLAQQISDAFPGQVQLTSLDYAANSDTGSAADGVNKLVSMLNGQAEQCPAQASVLLGYSQGAMVVADALTEPSRRTNEDNGYALSSTASKNILAIDLFGEPRFNAKASYDVGDFSKQANGMMGARGLHELDAYASRMQSYCNATDMVCQTEGTSKGHGEYATNGLRDKAAQFAEEKIRAFLG</sequence>
<keyword evidence="3" id="KW-0378">Hydrolase</keyword>
<dbReference type="PANTHER" id="PTHR33630">
    <property type="entry name" value="CUTINASE RV1984C-RELATED-RELATED"/>
    <property type="match status" value="1"/>
</dbReference>
<protein>
    <submittedName>
        <fullName evidence="7">Cutinase</fullName>
    </submittedName>
</protein>
<proteinExistence type="inferred from homology"/>
<evidence type="ECO:0000256" key="1">
    <source>
        <dbReference type="ARBA" id="ARBA00007534"/>
    </source>
</evidence>
<dbReference type="EMBL" id="WNLP01000006">
    <property type="protein sequence ID" value="MUH59935.1"/>
    <property type="molecule type" value="Genomic_DNA"/>
</dbReference>
<evidence type="ECO:0000256" key="3">
    <source>
        <dbReference type="ARBA" id="ARBA00022801"/>
    </source>
</evidence>
<accession>A0A7K1J662</accession>
<gene>
    <name evidence="7" type="ORF">GSD1FS_1278</name>
</gene>
<dbReference type="SUPFAM" id="SSF53474">
    <property type="entry name" value="alpha/beta-Hydrolases"/>
    <property type="match status" value="1"/>
</dbReference>
<comment type="caution">
    <text evidence="7">The sequence shown here is derived from an EMBL/GenBank/DDBJ whole genome shotgun (WGS) entry which is preliminary data.</text>
</comment>
<dbReference type="InterPro" id="IPR029058">
    <property type="entry name" value="AB_hydrolase_fold"/>
</dbReference>
<dbReference type="Pfam" id="PF01083">
    <property type="entry name" value="Cutinase"/>
    <property type="match status" value="1"/>
</dbReference>
<dbReference type="GO" id="GO:0052689">
    <property type="term" value="F:carboxylic ester hydrolase activity"/>
    <property type="evidence" value="ECO:0007669"/>
    <property type="project" value="UniProtKB-KW"/>
</dbReference>
<feature type="compositionally biased region" description="Low complexity" evidence="5">
    <location>
        <begin position="40"/>
        <end position="57"/>
    </location>
</feature>
<keyword evidence="2" id="KW-0719">Serine esterase</keyword>
<dbReference type="Proteomes" id="UP000487882">
    <property type="component" value="Unassembled WGS sequence"/>
</dbReference>
<reference evidence="7 8" key="1">
    <citation type="submission" date="2019-09" db="EMBL/GenBank/DDBJ databases">
        <title>Bifidobacterium canis sp. nov., isolated from the digestive tract of German Shepherd dog puppy.</title>
        <authorList>
            <person name="Bunesova V."/>
        </authorList>
    </citation>
    <scope>NUCLEOTIDE SEQUENCE [LARGE SCALE GENOMIC DNA]</scope>
    <source>
        <strain evidence="7 8">GSD1FS</strain>
    </source>
</reference>
<evidence type="ECO:0000313" key="8">
    <source>
        <dbReference type="Proteomes" id="UP000487882"/>
    </source>
</evidence>
<keyword evidence="4" id="KW-1015">Disulfide bond</keyword>
<comment type="similarity">
    <text evidence="1">Belongs to the cutinase family.</text>
</comment>
<organism evidence="7 8">
    <name type="scientific">Bifidobacterium canis</name>
    <dbReference type="NCBI Taxonomy" id="2610880"/>
    <lineage>
        <taxon>Bacteria</taxon>
        <taxon>Bacillati</taxon>
        <taxon>Actinomycetota</taxon>
        <taxon>Actinomycetes</taxon>
        <taxon>Bifidobacteriales</taxon>
        <taxon>Bifidobacteriaceae</taxon>
        <taxon>Bifidobacterium</taxon>
    </lineage>
</organism>
<evidence type="ECO:0000256" key="2">
    <source>
        <dbReference type="ARBA" id="ARBA00022487"/>
    </source>
</evidence>
<keyword evidence="6" id="KW-0732">Signal</keyword>
<evidence type="ECO:0000313" key="7">
    <source>
        <dbReference type="EMBL" id="MUH59935.1"/>
    </source>
</evidence>
<dbReference type="PANTHER" id="PTHR33630:SF9">
    <property type="entry name" value="CUTINASE 4"/>
    <property type="match status" value="1"/>
</dbReference>
<evidence type="ECO:0000256" key="5">
    <source>
        <dbReference type="SAM" id="MobiDB-lite"/>
    </source>
</evidence>
<feature type="signal peptide" evidence="6">
    <location>
        <begin position="1"/>
        <end position="31"/>
    </location>
</feature>
<dbReference type="AlphaFoldDB" id="A0A7K1J662"/>
<feature type="region of interest" description="Disordered" evidence="5">
    <location>
        <begin position="31"/>
        <end position="57"/>
    </location>
</feature>
<evidence type="ECO:0000256" key="6">
    <source>
        <dbReference type="SAM" id="SignalP"/>
    </source>
</evidence>
<dbReference type="SMART" id="SM01110">
    <property type="entry name" value="Cutinase"/>
    <property type="match status" value="1"/>
</dbReference>
<dbReference type="Gene3D" id="3.40.50.1820">
    <property type="entry name" value="alpha/beta hydrolase"/>
    <property type="match status" value="1"/>
</dbReference>
<name>A0A7K1J662_9BIFI</name>
<dbReference type="InterPro" id="IPR000675">
    <property type="entry name" value="Cutinase/axe"/>
</dbReference>